<name>A0AA88U1D8_9ASTE</name>
<feature type="region of interest" description="Disordered" evidence="3">
    <location>
        <begin position="1"/>
        <end position="53"/>
    </location>
</feature>
<evidence type="ECO:0000256" key="3">
    <source>
        <dbReference type="SAM" id="MobiDB-lite"/>
    </source>
</evidence>
<protein>
    <recommendedName>
        <fullName evidence="4">SHSP domain-containing protein</fullName>
    </recommendedName>
</protein>
<dbReference type="PANTHER" id="PTHR46991">
    <property type="entry name" value="23.5 KDA HEAT SHOCK PROTEIN, MITOCHONDRIAL"/>
    <property type="match status" value="1"/>
</dbReference>
<sequence>MPTYAGQPSAHTAASSSSSSSGSRKRDRVGEVPGSSSKFAKRPRSRVIFPSGQPPAFPVGALHNKREIPGVGKENVKLYVEQNTVVIKGEAESESDDEEPARRYASRLDLPLNTYKFDEIKADLKNGVLRCSFAFPASMMGWCLVAGYVVGVLEALAKSCGATCSRYGGCRWL</sequence>
<dbReference type="Pfam" id="PF00011">
    <property type="entry name" value="HSP20"/>
    <property type="match status" value="1"/>
</dbReference>
<evidence type="ECO:0000313" key="6">
    <source>
        <dbReference type="Proteomes" id="UP001187471"/>
    </source>
</evidence>
<dbReference type="Proteomes" id="UP001187471">
    <property type="component" value="Unassembled WGS sequence"/>
</dbReference>
<organism evidence="5 6">
    <name type="scientific">Escallonia rubra</name>
    <dbReference type="NCBI Taxonomy" id="112253"/>
    <lineage>
        <taxon>Eukaryota</taxon>
        <taxon>Viridiplantae</taxon>
        <taxon>Streptophyta</taxon>
        <taxon>Embryophyta</taxon>
        <taxon>Tracheophyta</taxon>
        <taxon>Spermatophyta</taxon>
        <taxon>Magnoliopsida</taxon>
        <taxon>eudicotyledons</taxon>
        <taxon>Gunneridae</taxon>
        <taxon>Pentapetalae</taxon>
        <taxon>asterids</taxon>
        <taxon>campanulids</taxon>
        <taxon>Escalloniales</taxon>
        <taxon>Escalloniaceae</taxon>
        <taxon>Escallonia</taxon>
    </lineage>
</organism>
<gene>
    <name evidence="5" type="ORF">RJ640_015379</name>
</gene>
<dbReference type="InterPro" id="IPR008978">
    <property type="entry name" value="HSP20-like_chaperone"/>
</dbReference>
<evidence type="ECO:0000313" key="5">
    <source>
        <dbReference type="EMBL" id="KAK2968383.1"/>
    </source>
</evidence>
<reference evidence="5" key="1">
    <citation type="submission" date="2022-12" db="EMBL/GenBank/DDBJ databases">
        <title>Draft genome assemblies for two species of Escallonia (Escalloniales).</title>
        <authorList>
            <person name="Chanderbali A."/>
            <person name="Dervinis C."/>
            <person name="Anghel I."/>
            <person name="Soltis D."/>
            <person name="Soltis P."/>
            <person name="Zapata F."/>
        </authorList>
    </citation>
    <scope>NUCLEOTIDE SEQUENCE</scope>
    <source>
        <strain evidence="5">UCBG92.1500</strain>
        <tissue evidence="5">Leaf</tissue>
    </source>
</reference>
<dbReference type="CDD" id="cd00298">
    <property type="entry name" value="ACD_sHsps_p23-like"/>
    <property type="match status" value="1"/>
</dbReference>
<dbReference type="EMBL" id="JAVXUO010002918">
    <property type="protein sequence ID" value="KAK2968383.1"/>
    <property type="molecule type" value="Genomic_DNA"/>
</dbReference>
<keyword evidence="6" id="KW-1185">Reference proteome</keyword>
<dbReference type="SUPFAM" id="SSF49764">
    <property type="entry name" value="HSP20-like chaperones"/>
    <property type="match status" value="1"/>
</dbReference>
<evidence type="ECO:0000256" key="1">
    <source>
        <dbReference type="ARBA" id="ARBA00022946"/>
    </source>
</evidence>
<feature type="compositionally biased region" description="Low complexity" evidence="3">
    <location>
        <begin position="9"/>
        <end position="22"/>
    </location>
</feature>
<keyword evidence="2" id="KW-0346">Stress response</keyword>
<dbReference type="AlphaFoldDB" id="A0AA88U1D8"/>
<evidence type="ECO:0000259" key="4">
    <source>
        <dbReference type="Pfam" id="PF00011"/>
    </source>
</evidence>
<accession>A0AA88U1D8</accession>
<dbReference type="InterPro" id="IPR044656">
    <property type="entry name" value="HSP14.7/HSP23.5/HSP23.6-like"/>
</dbReference>
<keyword evidence="1" id="KW-0809">Transit peptide</keyword>
<feature type="domain" description="SHSP" evidence="4">
    <location>
        <begin position="67"/>
        <end position="132"/>
    </location>
</feature>
<dbReference type="InterPro" id="IPR002068">
    <property type="entry name" value="A-crystallin/Hsp20_dom"/>
</dbReference>
<proteinExistence type="predicted"/>
<comment type="caution">
    <text evidence="5">The sequence shown here is derived from an EMBL/GenBank/DDBJ whole genome shotgun (WGS) entry which is preliminary data.</text>
</comment>
<evidence type="ECO:0000256" key="2">
    <source>
        <dbReference type="ARBA" id="ARBA00023016"/>
    </source>
</evidence>
<dbReference type="Gene3D" id="2.60.40.790">
    <property type="match status" value="1"/>
</dbReference>
<dbReference type="PANTHER" id="PTHR46991:SF11">
    <property type="entry name" value="SMALL HEAT SHOCK PROTEIN HSPF"/>
    <property type="match status" value="1"/>
</dbReference>